<evidence type="ECO:0000313" key="1">
    <source>
        <dbReference type="EMBL" id="QDP95001.1"/>
    </source>
</evidence>
<dbReference type="RefSeq" id="WP_143984984.1">
    <property type="nucleotide sequence ID" value="NZ_CP041692.1"/>
</dbReference>
<protein>
    <submittedName>
        <fullName evidence="1">Uncharacterized protein</fullName>
    </submittedName>
</protein>
<dbReference type="KEGG" id="mik:FOE78_02900"/>
<reference evidence="1 2" key="1">
    <citation type="submission" date="2019-07" db="EMBL/GenBank/DDBJ databases">
        <title>Microlunatus dokdonensis sp. nov. isolated from the rhizospheric soil of the wild plant Elymus tsukushiensis.</title>
        <authorList>
            <person name="Ghim S.-Y."/>
            <person name="Hwang Y.-J."/>
            <person name="Son J.-S."/>
            <person name="Shin J.-H."/>
        </authorList>
    </citation>
    <scope>NUCLEOTIDE SEQUENCE [LARGE SCALE GENOMIC DNA]</scope>
    <source>
        <strain evidence="1 2">KUDC0627</strain>
    </source>
</reference>
<accession>A0A516PVM5</accession>
<dbReference type="EMBL" id="CP041692">
    <property type="protein sequence ID" value="QDP95001.1"/>
    <property type="molecule type" value="Genomic_DNA"/>
</dbReference>
<gene>
    <name evidence="1" type="ORF">FOE78_02900</name>
</gene>
<dbReference type="AlphaFoldDB" id="A0A516PVM5"/>
<dbReference type="OrthoDB" id="3738176at2"/>
<dbReference type="Proteomes" id="UP000319263">
    <property type="component" value="Chromosome"/>
</dbReference>
<name>A0A516PVM5_9ACTN</name>
<proteinExistence type="predicted"/>
<keyword evidence="2" id="KW-1185">Reference proteome</keyword>
<organism evidence="1 2">
    <name type="scientific">Microlunatus elymi</name>
    <dbReference type="NCBI Taxonomy" id="2596828"/>
    <lineage>
        <taxon>Bacteria</taxon>
        <taxon>Bacillati</taxon>
        <taxon>Actinomycetota</taxon>
        <taxon>Actinomycetes</taxon>
        <taxon>Propionibacteriales</taxon>
        <taxon>Propionibacteriaceae</taxon>
        <taxon>Microlunatus</taxon>
    </lineage>
</organism>
<sequence>MTERPSRWEDLAFDENGRLVDVNGPVEFVEFGPPPPITWANVTDVPNVFGRRAATRNSNGPTFDLRIASEVFQDAGGWYVHLIGEDQWWDWLNQPAARRSERPGKAVCWPARYVWLEERPARQGH</sequence>
<evidence type="ECO:0000313" key="2">
    <source>
        <dbReference type="Proteomes" id="UP000319263"/>
    </source>
</evidence>